<feature type="region of interest" description="Disordered" evidence="7">
    <location>
        <begin position="1"/>
        <end position="85"/>
    </location>
</feature>
<keyword evidence="10" id="KW-1185">Reference proteome</keyword>
<evidence type="ECO:0000259" key="8">
    <source>
        <dbReference type="PROSITE" id="PS50089"/>
    </source>
</evidence>
<keyword evidence="1" id="KW-0479">Metal-binding</keyword>
<feature type="compositionally biased region" description="Polar residues" evidence="7">
    <location>
        <begin position="424"/>
        <end position="433"/>
    </location>
</feature>
<dbReference type="EMBL" id="JAKLMC020000021">
    <property type="protein sequence ID" value="KAK5951211.1"/>
    <property type="molecule type" value="Genomic_DNA"/>
</dbReference>
<dbReference type="Proteomes" id="UP001316803">
    <property type="component" value="Unassembled WGS sequence"/>
</dbReference>
<evidence type="ECO:0000256" key="3">
    <source>
        <dbReference type="ARBA" id="ARBA00022801"/>
    </source>
</evidence>
<feature type="region of interest" description="Disordered" evidence="7">
    <location>
        <begin position="1989"/>
        <end position="2017"/>
    </location>
</feature>
<evidence type="ECO:0000256" key="5">
    <source>
        <dbReference type="ARBA" id="ARBA00022963"/>
    </source>
</evidence>
<keyword evidence="5" id="KW-0443">Lipid metabolism</keyword>
<evidence type="ECO:0000256" key="2">
    <source>
        <dbReference type="ARBA" id="ARBA00022771"/>
    </source>
</evidence>
<keyword evidence="4" id="KW-0862">Zinc</keyword>
<dbReference type="Gene3D" id="3.40.1090.10">
    <property type="entry name" value="Cytosolic phospholipase A2 catalytic domain"/>
    <property type="match status" value="1"/>
</dbReference>
<dbReference type="PANTHER" id="PTHR24185:SF1">
    <property type="entry name" value="CALCIUM-INDEPENDENT PHOSPHOLIPASE A2-GAMMA"/>
    <property type="match status" value="1"/>
</dbReference>
<feature type="region of interest" description="Disordered" evidence="7">
    <location>
        <begin position="416"/>
        <end position="439"/>
    </location>
</feature>
<protein>
    <recommendedName>
        <fullName evidence="8">RING-type domain-containing protein</fullName>
    </recommendedName>
</protein>
<comment type="caution">
    <text evidence="9">The sequence shown here is derived from an EMBL/GenBank/DDBJ whole genome shotgun (WGS) entry which is preliminary data.</text>
</comment>
<dbReference type="SUPFAM" id="SSF52151">
    <property type="entry name" value="FabD/lysophospholipase-like"/>
    <property type="match status" value="1"/>
</dbReference>
<evidence type="ECO:0000313" key="10">
    <source>
        <dbReference type="Proteomes" id="UP001316803"/>
    </source>
</evidence>
<evidence type="ECO:0000256" key="7">
    <source>
        <dbReference type="SAM" id="MobiDB-lite"/>
    </source>
</evidence>
<feature type="region of interest" description="Disordered" evidence="7">
    <location>
        <begin position="238"/>
        <end position="294"/>
    </location>
</feature>
<dbReference type="GO" id="GO:0047499">
    <property type="term" value="F:calcium-independent phospholipase A2 activity"/>
    <property type="evidence" value="ECO:0007669"/>
    <property type="project" value="TreeGrafter"/>
</dbReference>
<feature type="region of interest" description="Disordered" evidence="7">
    <location>
        <begin position="334"/>
        <end position="376"/>
    </location>
</feature>
<organism evidence="9 10">
    <name type="scientific">Knufia fluminis</name>
    <dbReference type="NCBI Taxonomy" id="191047"/>
    <lineage>
        <taxon>Eukaryota</taxon>
        <taxon>Fungi</taxon>
        <taxon>Dikarya</taxon>
        <taxon>Ascomycota</taxon>
        <taxon>Pezizomycotina</taxon>
        <taxon>Eurotiomycetes</taxon>
        <taxon>Chaetothyriomycetidae</taxon>
        <taxon>Chaetothyriales</taxon>
        <taxon>Trichomeriaceae</taxon>
        <taxon>Knufia</taxon>
    </lineage>
</organism>
<dbReference type="GO" id="GO:0016020">
    <property type="term" value="C:membrane"/>
    <property type="evidence" value="ECO:0007669"/>
    <property type="project" value="TreeGrafter"/>
</dbReference>
<feature type="region of interest" description="Disordered" evidence="7">
    <location>
        <begin position="1902"/>
        <end position="1957"/>
    </location>
</feature>
<gene>
    <name evidence="9" type="ORF">OHC33_007629</name>
</gene>
<reference evidence="9 10" key="1">
    <citation type="submission" date="2022-12" db="EMBL/GenBank/DDBJ databases">
        <title>Genomic features and morphological characterization of a novel Knufia sp. strain isolated from spacecraft assembly facility.</title>
        <authorList>
            <person name="Teixeira M."/>
            <person name="Chander A.M."/>
            <person name="Stajich J.E."/>
            <person name="Venkateswaran K."/>
        </authorList>
    </citation>
    <scope>NUCLEOTIDE SEQUENCE [LARGE SCALE GENOMIC DNA]</scope>
    <source>
        <strain evidence="9 10">FJI-L2-BK-P2</strain>
    </source>
</reference>
<accession>A0AAN8EPI2</accession>
<sequence>MGESGEAHARIHNTANIRKWQKSVRPKAAKHPVYPVSISEMQRRERATTDYQQPRRQTRIDTTPAPPPLPFPQQHHYPPQPNSHDDIRLEEEQLESRLQQIRLERLQRQQSFHSPRFETLDGSPYTSYRGMPRAVQRKPYSLSSSHHAGYTPHYSIQEPENSYASRASKRASDWFPAYFDSVPEMVHPTAHDHEHCVQSPILHVHPEVPPATESEHFAFSNYAPRSLYQIPEDSATNAKVHGSHHFLRATEANRDPGVDRDSAERRSAQPDWQSPRPIEPPQRAPTTTRALSRNSLPVAPSFEHLGLYAKEASSTASFNTKAVEIYRPEYINSFSSSESESPTNGSWAAVSDNETEDVTGLRASQPRNRTKPQATVSQPKFQALLPKISNIGLFSKAKSDQARVVVPPENWKERRFPRNKNLPIPQSTNNVANSKGGDLPPVTRTSVLHESEHVAPSQQHQRYRAHVEEPTQVEDHAEFEEVESRSHEDHLIVQQVVPDTASNKDHVSAQDLPVLGGLGDTWQVAEESVWRRNSSLKLCSKDRTRSSGIENLSQQASRRGHESSDTGLVVTPVTTSILPKVDVVREETSEEKQAEPLRKPVLVVATNVQTMASPGDIAETTRPCEVLLDEDQQATYEAPPATQDESCDCGKTQVSSGSCYFCWACNGIIYCDICWPMCAPHKRVSFSQLRNGGPAHDKGNPVTSRKIFDTLESHHDAQTQDFLHDKDTHSAWFGTGKDPSTGAIVFRDFGRYARLMQDVPGRSRRPRHPALASFVGETNAGKSSLVKLLIELCGSGSSDHMVPVVGTSSRSDLPTSGDVHLYSDPTTFPTSRPVLYADCEGLHGGERMPSGAHGKSKTIQLNMSPTSFIKAQHHASEREIMWAETAEKRSREYQVHKLYPRLLYSFSDVICFVTKNPRTIEKTVQQLLDWAAAALETSSNQPVMPHAIIILNACEDVPERFYDVDWASSELMKQVNDAVHDNHILKKFADFWRGRARTIDNVHTLIESYYSSIRVIRIPASGRPKVIERQVRRLYSEIQKACEKSHDFKHKSRMLLNSEELQPYLRRAFDHFSQDLNRPFDFVTASLVNNPIPSHFGGNVLKLAVEICKQGSNSVDGVSIFKELSFMVASCIMLDSVRNGVRGPADRILAVYLSSCRYALATFCDRHWPCEYIHSRMQGRCVNVRVGHQKGHQTKAGKLVGAGTYEASFTAESHWEFFQYCVYLNLRSLLERLYQATKNDHARDAEEAAILHQEFVLTTFFHHLGGAQNFVSFTACFCCLFNVPEHSLPCGHLLCTSCVHAYGVGRGQCFVDMNYCPLHDSGTTEGFSTPCSVFLKPRGAGIRILCLDSVGVGAIAQLVVLQHIEFLLGGLPLQAFFDLIVGTGLSAIPALGLGAEGWSVDQAITAFKRICSKALNKRKVIGMGLNDPLKYFSSQAREAQALEAELRSSFGEKTLFAGLSRQQDDPSSPERRTKVAVTTATASGTSVLLGNYNGLHRVENGAYSFHRAERPQDQMRIWHAARAASATPLSPFSYGTSGQMYQDDSFAHGCPIEPALKEADAIWPDRIDAGPDMVLSVNVGFKDGQNRPLPIRKTSRLAFLSKERQALHRASSGSSQPANDREHVWDSVVSQRATQDHHARKYNRLHLDLGDECRNFDESTEVDRLEQTARVYCTSIHANIRIIADQLLATSFYFLLDENNTRTAAADDSVRLEGAIHCRFPSRSERIQRLGLMLHQRMRHAYSRDRTIRHPYFAIREVGSPIKEQRIYLEHEVVDTMIRDGLFHPQEVSSALSNRMAVTEFLFNFGGICAEDELYYISGGTRCVVDEIIQGMQCDLSATPLSPTQVGAIDLTALIQKKATWGFEAADFLHTNDDPLHHFNDTTYCSTGNARSSLMSRYLGQFRPPDQSHVTKANTHRPRRSIPWSSRSPPSASIFTKMDSSRTEVQPTVGDVDQLSTHPNTYEAMSKEVQDTSRVGTSGVHLRMASMNQQRAPGDSLEPPGSPSDPADPPPHTALDVGQSKTHEIMGQQARESMNIENQPYYPSSALRDIQPVTAAPTNLDDLTPSTSSVYGGLYELPVSNVPPSKKIQDIPNLTTPGDTSQVCTNVKRRFPSLAPHSPIERPHVRKSTAERTLAVPETSV</sequence>
<feature type="compositionally biased region" description="Pro residues" evidence="7">
    <location>
        <begin position="2000"/>
        <end position="2012"/>
    </location>
</feature>
<feature type="compositionally biased region" description="Basic and acidic residues" evidence="7">
    <location>
        <begin position="251"/>
        <end position="268"/>
    </location>
</feature>
<feature type="compositionally biased region" description="Low complexity" evidence="7">
    <location>
        <begin position="1921"/>
        <end position="1933"/>
    </location>
</feature>
<dbReference type="GO" id="GO:0008270">
    <property type="term" value="F:zinc ion binding"/>
    <property type="evidence" value="ECO:0007669"/>
    <property type="project" value="UniProtKB-KW"/>
</dbReference>
<proteinExistence type="predicted"/>
<evidence type="ECO:0000256" key="4">
    <source>
        <dbReference type="ARBA" id="ARBA00022833"/>
    </source>
</evidence>
<keyword evidence="5" id="KW-0442">Lipid degradation</keyword>
<feature type="compositionally biased region" description="Polar residues" evidence="7">
    <location>
        <begin position="284"/>
        <end position="294"/>
    </location>
</feature>
<dbReference type="CDD" id="cd16449">
    <property type="entry name" value="RING-HC"/>
    <property type="match status" value="1"/>
</dbReference>
<feature type="compositionally biased region" description="Polar residues" evidence="7">
    <location>
        <begin position="365"/>
        <end position="376"/>
    </location>
</feature>
<feature type="region of interest" description="Disordered" evidence="7">
    <location>
        <begin position="543"/>
        <end position="566"/>
    </location>
</feature>
<keyword evidence="3" id="KW-0378">Hydrolase</keyword>
<feature type="compositionally biased region" description="Basic residues" evidence="7">
    <location>
        <begin position="19"/>
        <end position="30"/>
    </location>
</feature>
<dbReference type="InterPro" id="IPR016035">
    <property type="entry name" value="Acyl_Trfase/lysoPLipase"/>
</dbReference>
<dbReference type="GO" id="GO:0016042">
    <property type="term" value="P:lipid catabolic process"/>
    <property type="evidence" value="ECO:0007669"/>
    <property type="project" value="UniProtKB-KW"/>
</dbReference>
<feature type="region of interest" description="Disordered" evidence="7">
    <location>
        <begin position="2111"/>
        <end position="2141"/>
    </location>
</feature>
<feature type="compositionally biased region" description="Polar residues" evidence="7">
    <location>
        <begin position="546"/>
        <end position="557"/>
    </location>
</feature>
<feature type="region of interest" description="Disordered" evidence="7">
    <location>
        <begin position="1608"/>
        <end position="1630"/>
    </location>
</feature>
<dbReference type="InterPro" id="IPR001841">
    <property type="entry name" value="Znf_RING"/>
</dbReference>
<evidence type="ECO:0000256" key="1">
    <source>
        <dbReference type="ARBA" id="ARBA00022723"/>
    </source>
</evidence>
<evidence type="ECO:0000313" key="9">
    <source>
        <dbReference type="EMBL" id="KAK5951211.1"/>
    </source>
</evidence>
<name>A0AAN8EPI2_9EURO</name>
<dbReference type="PROSITE" id="PS50089">
    <property type="entry name" value="ZF_RING_2"/>
    <property type="match status" value="1"/>
</dbReference>
<dbReference type="InterPro" id="IPR017907">
    <property type="entry name" value="Znf_RING_CS"/>
</dbReference>
<dbReference type="PROSITE" id="PS00518">
    <property type="entry name" value="ZF_RING_1"/>
    <property type="match status" value="1"/>
</dbReference>
<feature type="domain" description="RING-type" evidence="8">
    <location>
        <begin position="1276"/>
        <end position="1320"/>
    </location>
</feature>
<feature type="region of interest" description="Disordered" evidence="7">
    <location>
        <begin position="109"/>
        <end position="162"/>
    </location>
</feature>
<dbReference type="PANTHER" id="PTHR24185">
    <property type="entry name" value="CALCIUM-INDEPENDENT PHOSPHOLIPASE A2-GAMMA"/>
    <property type="match status" value="1"/>
</dbReference>
<dbReference type="GO" id="GO:0019369">
    <property type="term" value="P:arachidonate metabolic process"/>
    <property type="evidence" value="ECO:0007669"/>
    <property type="project" value="TreeGrafter"/>
</dbReference>
<keyword evidence="2 6" id="KW-0863">Zinc-finger</keyword>
<evidence type="ECO:0000256" key="6">
    <source>
        <dbReference type="PROSITE-ProRule" id="PRU00175"/>
    </source>
</evidence>